<evidence type="ECO:0000256" key="10">
    <source>
        <dbReference type="PIRSR" id="PIRSR617512-1"/>
    </source>
</evidence>
<dbReference type="GO" id="GO:0009055">
    <property type="term" value="F:electron transfer activity"/>
    <property type="evidence" value="ECO:0007669"/>
    <property type="project" value="InterPro"/>
</dbReference>
<feature type="binding site" description="covalent" evidence="11">
    <location>
        <position position="597"/>
    </location>
    <ligand>
        <name>heme c</name>
        <dbReference type="ChEBI" id="CHEBI:61717"/>
    </ligand>
</feature>
<evidence type="ECO:0000256" key="9">
    <source>
        <dbReference type="ARBA" id="ARBA00023157"/>
    </source>
</evidence>
<evidence type="ECO:0000256" key="3">
    <source>
        <dbReference type="ARBA" id="ARBA00022723"/>
    </source>
</evidence>
<reference evidence="16" key="1">
    <citation type="journal article" date="2019" name="Int. J. Syst. Evol. Microbiol.">
        <title>The Global Catalogue of Microorganisms (GCM) 10K type strain sequencing project: providing services to taxonomists for standard genome sequencing and annotation.</title>
        <authorList>
            <consortium name="The Broad Institute Genomics Platform"/>
            <consortium name="The Broad Institute Genome Sequencing Center for Infectious Disease"/>
            <person name="Wu L."/>
            <person name="Ma J."/>
        </authorList>
    </citation>
    <scope>NUCLEOTIDE SEQUENCE [LARGE SCALE GENOMIC DNA]</scope>
    <source>
        <strain evidence="16">JCM 19134</strain>
    </source>
</reference>
<organism evidence="15 16">
    <name type="scientific">Halioxenophilus aromaticivorans</name>
    <dbReference type="NCBI Taxonomy" id="1306992"/>
    <lineage>
        <taxon>Bacteria</taxon>
        <taxon>Pseudomonadati</taxon>
        <taxon>Pseudomonadota</taxon>
        <taxon>Gammaproteobacteria</taxon>
        <taxon>Alteromonadales</taxon>
        <taxon>Alteromonadaceae</taxon>
        <taxon>Halioxenophilus</taxon>
    </lineage>
</organism>
<dbReference type="PROSITE" id="PS51007">
    <property type="entry name" value="CYTC"/>
    <property type="match status" value="1"/>
</dbReference>
<keyword evidence="7" id="KW-0560">Oxidoreductase</keyword>
<feature type="binding site" description="axial binding residue" evidence="12">
    <location>
        <position position="598"/>
    </location>
    <ligand>
        <name>heme c</name>
        <dbReference type="ChEBI" id="CHEBI:61717"/>
    </ligand>
    <ligandPart>
        <name>Fe</name>
        <dbReference type="ChEBI" id="CHEBI:18248"/>
    </ligandPart>
</feature>
<comment type="caution">
    <text evidence="15">The sequence shown here is derived from an EMBL/GenBank/DDBJ whole genome shotgun (WGS) entry which is preliminary data.</text>
</comment>
<keyword evidence="9 13" id="KW-1015">Disulfide bond</keyword>
<dbReference type="EMBL" id="BAABLX010000028">
    <property type="protein sequence ID" value="GAA4950106.1"/>
    <property type="molecule type" value="Genomic_DNA"/>
</dbReference>
<feature type="binding site" evidence="12">
    <location>
        <position position="241"/>
    </location>
    <ligand>
        <name>Ca(2+)</name>
        <dbReference type="ChEBI" id="CHEBI:29108"/>
    </ligand>
</feature>
<feature type="binding site" evidence="11">
    <location>
        <position position="313"/>
    </location>
    <ligand>
        <name>pyrroloquinoline quinone</name>
        <dbReference type="ChEBI" id="CHEBI:58442"/>
    </ligand>
</feature>
<keyword evidence="8 12" id="KW-0408">Iron</keyword>
<evidence type="ECO:0000256" key="12">
    <source>
        <dbReference type="PIRSR" id="PIRSR617512-3"/>
    </source>
</evidence>
<evidence type="ECO:0000256" key="4">
    <source>
        <dbReference type="ARBA" id="ARBA00022729"/>
    </source>
</evidence>
<sequence>MAEQSKTVDWAQHGLTNSEQRYSPLTQIGAENINQLSLAWYYDLPEQRAQEATPLIIDGVLYSSSAWNHVHALNAATGEVMWEYDAKVDKTNAGRACCDAINRGLAFGDGRLYMGAIDGRLIALDANTGKELWVTQTFDLSKQYSITGAPRVANGKVFIGNGGAEYGVRGYISAYDTSTGELVWRFYTVPGGPGDPTGTEPVESQTATWDGEWWKLGGGGTVWDSMAFDAELNLLYFGVGNGSPWNPMLRSNGKGDNWFLSSIVAVDADTGEYRWHYQTTPGEGWDYTATQHLILAELELASKPRKVVMQAPKNGFFYLLDRASGELLSAEPYVPVNWASHVDMATGRPQIADAAKYWLTDTPALITPSWMGGHNWHPMSYSQQTGLVYIPAHISAYPYLAEPDQKPSKLTVNMGVDTTIAAFPDEPEALKQVQDATYGMLLAWDPVAQKEVWRVQYPGVWNGGILSTAGGLVFQGTATGFLAAYNASTGEQLWQQPTQTGIVAPPVTFMVDGEQYITVSAGWGGVFPNMTGPLTRDSADGEPINRSRLLTYKLGGTSTLPAPTTQARTLPDTSHITTDPSKVARGFATYDRYCVHCHGAGAVGGGVLPDLRYSAMPLSRQAFKSVVYDGVLSERGMISFASELSEQDIEQIRQYVIDRNQQARRVGETQRLSR</sequence>
<comment type="cofactor">
    <cofactor evidence="12">
        <name>Ca(2+)</name>
        <dbReference type="ChEBI" id="CHEBI:29108"/>
    </cofactor>
    <text evidence="12">Binds 1 Ca(2+) ion per subunit.</text>
</comment>
<evidence type="ECO:0000256" key="5">
    <source>
        <dbReference type="ARBA" id="ARBA00022837"/>
    </source>
</evidence>
<comment type="similarity">
    <text evidence="1">Belongs to the bacterial PQQ dehydrogenase family.</text>
</comment>
<dbReference type="InterPro" id="IPR009056">
    <property type="entry name" value="Cyt_c-like_dom"/>
</dbReference>
<feature type="binding site" evidence="12">
    <location>
        <position position="165"/>
    </location>
    <ligand>
        <name>Ca(2+)</name>
        <dbReference type="ChEBI" id="CHEBI:29108"/>
    </ligand>
</feature>
<evidence type="ECO:0000256" key="8">
    <source>
        <dbReference type="ARBA" id="ARBA00023004"/>
    </source>
</evidence>
<dbReference type="GO" id="GO:0005509">
    <property type="term" value="F:calcium ion binding"/>
    <property type="evidence" value="ECO:0007669"/>
    <property type="project" value="InterPro"/>
</dbReference>
<dbReference type="SMART" id="SM00564">
    <property type="entry name" value="PQQ"/>
    <property type="match status" value="5"/>
</dbReference>
<evidence type="ECO:0000256" key="11">
    <source>
        <dbReference type="PIRSR" id="PIRSR617512-2"/>
    </source>
</evidence>
<feature type="binding site" evidence="11">
    <location>
        <position position="221"/>
    </location>
    <ligand>
        <name>pyrroloquinoline quinone</name>
        <dbReference type="ChEBI" id="CHEBI:58442"/>
    </ligand>
</feature>
<feature type="binding site" evidence="11">
    <location>
        <position position="526"/>
    </location>
    <ligand>
        <name>pyrroloquinoline quinone</name>
        <dbReference type="ChEBI" id="CHEBI:58442"/>
    </ligand>
</feature>
<dbReference type="Pfam" id="PF13442">
    <property type="entry name" value="Cytochrome_CBB3"/>
    <property type="match status" value="1"/>
</dbReference>
<accession>A0AAV3U5F2</accession>
<dbReference type="GO" id="GO:0016614">
    <property type="term" value="F:oxidoreductase activity, acting on CH-OH group of donors"/>
    <property type="evidence" value="ECO:0007669"/>
    <property type="project" value="InterPro"/>
</dbReference>
<proteinExistence type="inferred from homology"/>
<dbReference type="Gene3D" id="2.140.10.10">
    <property type="entry name" value="Quinoprotein alcohol dehydrogenase-like superfamily"/>
    <property type="match status" value="1"/>
</dbReference>
<evidence type="ECO:0000259" key="14">
    <source>
        <dbReference type="PROSITE" id="PS51007"/>
    </source>
</evidence>
<feature type="binding site" evidence="11">
    <location>
        <position position="51"/>
    </location>
    <ligand>
        <name>pyrroloquinoline quinone</name>
        <dbReference type="ChEBI" id="CHEBI:58442"/>
    </ligand>
</feature>
<dbReference type="CDD" id="cd10279">
    <property type="entry name" value="PQQ_ADH_II"/>
    <property type="match status" value="1"/>
</dbReference>
<dbReference type="SUPFAM" id="SSF50998">
    <property type="entry name" value="Quinoprotein alcohol dehydrogenase-like"/>
    <property type="match status" value="1"/>
</dbReference>
<feature type="disulfide bond" evidence="13">
    <location>
        <begin position="97"/>
        <end position="98"/>
    </location>
</feature>
<dbReference type="InterPro" id="IPR017512">
    <property type="entry name" value="PQQ_MeOH/EtOH_DH"/>
</dbReference>
<dbReference type="GO" id="GO:0030288">
    <property type="term" value="C:outer membrane-bounded periplasmic space"/>
    <property type="evidence" value="ECO:0007669"/>
    <property type="project" value="InterPro"/>
</dbReference>
<keyword evidence="3 12" id="KW-0479">Metal-binding</keyword>
<dbReference type="Gene3D" id="1.10.760.10">
    <property type="entry name" value="Cytochrome c-like domain"/>
    <property type="match status" value="1"/>
</dbReference>
<evidence type="ECO:0000313" key="15">
    <source>
        <dbReference type="EMBL" id="GAA4950106.1"/>
    </source>
</evidence>
<dbReference type="InterPro" id="IPR018391">
    <property type="entry name" value="PQQ_b-propeller_rpt"/>
</dbReference>
<feature type="binding site" evidence="11">
    <location>
        <begin position="163"/>
        <end position="164"/>
    </location>
    <ligand>
        <name>pyrroloquinoline quinone</name>
        <dbReference type="ChEBI" id="CHEBI:58442"/>
    </ligand>
</feature>
<evidence type="ECO:0000256" key="6">
    <source>
        <dbReference type="ARBA" id="ARBA00022891"/>
    </source>
</evidence>
<evidence type="ECO:0000313" key="16">
    <source>
        <dbReference type="Proteomes" id="UP001409585"/>
    </source>
</evidence>
<comment type="cofactor">
    <cofactor evidence="11">
        <name>pyrroloquinoline quinone</name>
        <dbReference type="ChEBI" id="CHEBI:58442"/>
    </cofactor>
    <text evidence="11">Binds 1 PQQ group per subunit.</text>
</comment>
<evidence type="ECO:0000256" key="7">
    <source>
        <dbReference type="ARBA" id="ARBA00023002"/>
    </source>
</evidence>
<feature type="binding site" evidence="11">
    <location>
        <begin position="375"/>
        <end position="376"/>
    </location>
    <ligand>
        <name>pyrroloquinoline quinone</name>
        <dbReference type="ChEBI" id="CHEBI:58442"/>
    </ligand>
</feature>
<dbReference type="AlphaFoldDB" id="A0AAV3U5F2"/>
<gene>
    <name evidence="15" type="ORF">GCM10025791_32990</name>
</gene>
<keyword evidence="5 12" id="KW-0106">Calcium</keyword>
<dbReference type="InterPro" id="IPR011047">
    <property type="entry name" value="Quinoprotein_ADH-like_sf"/>
</dbReference>
<keyword evidence="2 11" id="KW-0349">Heme</keyword>
<dbReference type="InterPro" id="IPR036909">
    <property type="entry name" value="Cyt_c-like_dom_sf"/>
</dbReference>
<dbReference type="GO" id="GO:0016020">
    <property type="term" value="C:membrane"/>
    <property type="evidence" value="ECO:0007669"/>
    <property type="project" value="InterPro"/>
</dbReference>
<evidence type="ECO:0000256" key="1">
    <source>
        <dbReference type="ARBA" id="ARBA00008156"/>
    </source>
</evidence>
<dbReference type="InterPro" id="IPR001479">
    <property type="entry name" value="Quinoprotein_DH_CS"/>
</dbReference>
<comment type="cofactor">
    <cofactor evidence="11">
        <name>heme c</name>
        <dbReference type="ChEBI" id="CHEBI:61717"/>
    </cofactor>
    <text evidence="11">Binds 1 heme c group per subunit.</text>
</comment>
<keyword evidence="6 11" id="KW-0634">PQQ</keyword>
<keyword evidence="16" id="KW-1185">Reference proteome</keyword>
<feature type="binding site" description="covalent" evidence="11">
    <location>
        <position position="594"/>
    </location>
    <ligand>
        <name>heme c</name>
        <dbReference type="ChEBI" id="CHEBI:61717"/>
    </ligand>
</feature>
<evidence type="ECO:0000256" key="2">
    <source>
        <dbReference type="ARBA" id="ARBA00022617"/>
    </source>
</evidence>
<feature type="binding site" evidence="12">
    <location>
        <position position="286"/>
    </location>
    <ligand>
        <name>Ca(2+)</name>
        <dbReference type="ChEBI" id="CHEBI:29108"/>
    </ligand>
</feature>
<protein>
    <submittedName>
        <fullName evidence="15">PQQ-dependent methanol/ethanol family dehydrogenase</fullName>
    </submittedName>
</protein>
<dbReference type="Pfam" id="PF01011">
    <property type="entry name" value="PQQ"/>
    <property type="match status" value="2"/>
</dbReference>
<dbReference type="SUPFAM" id="SSF46626">
    <property type="entry name" value="Cytochrome c"/>
    <property type="match status" value="1"/>
</dbReference>
<feature type="binding site" description="axial binding residue" evidence="12">
    <location>
        <position position="637"/>
    </location>
    <ligand>
        <name>heme c</name>
        <dbReference type="ChEBI" id="CHEBI:61717"/>
    </ligand>
    <ligandPart>
        <name>Fe</name>
        <dbReference type="ChEBI" id="CHEBI:18248"/>
    </ligandPart>
</feature>
<name>A0AAV3U5F2_9ALTE</name>
<dbReference type="InterPro" id="IPR002372">
    <property type="entry name" value="PQQ_rpt_dom"/>
</dbReference>
<dbReference type="NCBIfam" id="TIGR03075">
    <property type="entry name" value="PQQ_enz_alc_DH"/>
    <property type="match status" value="1"/>
</dbReference>
<dbReference type="PROSITE" id="PS00364">
    <property type="entry name" value="BACTERIAL_PQQ_2"/>
    <property type="match status" value="1"/>
</dbReference>
<feature type="binding site" evidence="11">
    <location>
        <position position="103"/>
    </location>
    <ligand>
        <name>pyrroloquinoline quinone</name>
        <dbReference type="ChEBI" id="CHEBI:58442"/>
    </ligand>
</feature>
<feature type="active site" description="Proton acceptor" evidence="10">
    <location>
        <position position="286"/>
    </location>
</feature>
<dbReference type="GO" id="GO:0020037">
    <property type="term" value="F:heme binding"/>
    <property type="evidence" value="ECO:0007669"/>
    <property type="project" value="InterPro"/>
</dbReference>
<evidence type="ECO:0000256" key="13">
    <source>
        <dbReference type="PIRSR" id="PIRSR617512-4"/>
    </source>
</evidence>
<feature type="binding site" evidence="11">
    <location>
        <position position="147"/>
    </location>
    <ligand>
        <name>pyrroloquinoline quinone</name>
        <dbReference type="ChEBI" id="CHEBI:58442"/>
    </ligand>
</feature>
<keyword evidence="4" id="KW-0732">Signal</keyword>
<dbReference type="Proteomes" id="UP001409585">
    <property type="component" value="Unassembled WGS sequence"/>
</dbReference>
<feature type="domain" description="Cytochrome c" evidence="14">
    <location>
        <begin position="581"/>
        <end position="660"/>
    </location>
</feature>
<dbReference type="PANTHER" id="PTHR32303">
    <property type="entry name" value="QUINOPROTEIN ALCOHOL DEHYDROGENASE (CYTOCHROME C)"/>
    <property type="match status" value="1"/>
</dbReference>